<evidence type="ECO:0000313" key="2">
    <source>
        <dbReference type="Proteomes" id="UP000325313"/>
    </source>
</evidence>
<gene>
    <name evidence="1" type="ORF">PGTUg99_005866</name>
</gene>
<organism evidence="1 2">
    <name type="scientific">Puccinia graminis f. sp. tritici</name>
    <dbReference type="NCBI Taxonomy" id="56615"/>
    <lineage>
        <taxon>Eukaryota</taxon>
        <taxon>Fungi</taxon>
        <taxon>Dikarya</taxon>
        <taxon>Basidiomycota</taxon>
        <taxon>Pucciniomycotina</taxon>
        <taxon>Pucciniomycetes</taxon>
        <taxon>Pucciniales</taxon>
        <taxon>Pucciniaceae</taxon>
        <taxon>Puccinia</taxon>
    </lineage>
</organism>
<sequence length="224" mass="23259">MKSTIVPDHKAQALINPLLGQKETSPVGIFSRKRAHNLYLGRPGTRAAIAVFPRLPSMGWGGESAAVVANSSRTGEALPIDSGQEVPPGIQRAGDGLDDGACMGAPTLTPEQDDTLVEALTSFLRSTPIRVLLVSSCTCSVPYKYLGRPGTRAAIAVFPRLPSMGWGGESAAVVANSSRTGEALPIDSGQEVPPGIRRAGDGLDDGACMGAPTLTPEQDDTLVE</sequence>
<reference evidence="1 2" key="1">
    <citation type="submission" date="2019-05" db="EMBL/GenBank/DDBJ databases">
        <title>Emergence of the Ug99 lineage of the wheat stem rust pathogen through somatic hybridization.</title>
        <authorList>
            <person name="Li F."/>
            <person name="Upadhyaya N.M."/>
            <person name="Sperschneider J."/>
            <person name="Matny O."/>
            <person name="Nguyen-Phuc H."/>
            <person name="Mago R."/>
            <person name="Raley C."/>
            <person name="Miller M.E."/>
            <person name="Silverstein K.A.T."/>
            <person name="Henningsen E."/>
            <person name="Hirsch C.D."/>
            <person name="Visser B."/>
            <person name="Pretorius Z.A."/>
            <person name="Steffenson B.J."/>
            <person name="Schwessinger B."/>
            <person name="Dodds P.N."/>
            <person name="Figueroa M."/>
        </authorList>
    </citation>
    <scope>NUCLEOTIDE SEQUENCE [LARGE SCALE GENOMIC DNA]</scope>
    <source>
        <strain evidence="1 2">Ug99</strain>
    </source>
</reference>
<protein>
    <submittedName>
        <fullName evidence="1">Uncharacterized protein</fullName>
    </submittedName>
</protein>
<accession>A0A5B0LZQ0</accession>
<name>A0A5B0LZQ0_PUCGR</name>
<dbReference type="AlphaFoldDB" id="A0A5B0LZQ0"/>
<comment type="caution">
    <text evidence="1">The sequence shown here is derived from an EMBL/GenBank/DDBJ whole genome shotgun (WGS) entry which is preliminary data.</text>
</comment>
<proteinExistence type="predicted"/>
<dbReference type="Proteomes" id="UP000325313">
    <property type="component" value="Unassembled WGS sequence"/>
</dbReference>
<dbReference type="EMBL" id="VDEP01000488">
    <property type="protein sequence ID" value="KAA1070022.1"/>
    <property type="molecule type" value="Genomic_DNA"/>
</dbReference>
<evidence type="ECO:0000313" key="1">
    <source>
        <dbReference type="EMBL" id="KAA1070022.1"/>
    </source>
</evidence>